<evidence type="ECO:0000256" key="1">
    <source>
        <dbReference type="SAM" id="Coils"/>
    </source>
</evidence>
<gene>
    <name evidence="2" type="ORF">CELE_F07A11.1</name>
    <name evidence="2 4" type="ORF">F07A11.1</name>
</gene>
<dbReference type="RefSeq" id="NP_496478.3">
    <property type="nucleotide sequence ID" value="NM_064077.3"/>
</dbReference>
<evidence type="ECO:0000313" key="2">
    <source>
        <dbReference type="EMBL" id="CAA91314.3"/>
    </source>
</evidence>
<dbReference type="IntAct" id="Q19129">
    <property type="interactions" value="2"/>
</dbReference>
<accession>Q19129</accession>
<dbReference type="STRING" id="6239.F07A11.1.1"/>
<dbReference type="Proteomes" id="UP000001940">
    <property type="component" value="Chromosome II"/>
</dbReference>
<keyword evidence="3" id="KW-1185">Reference proteome</keyword>
<feature type="coiled-coil region" evidence="1">
    <location>
        <begin position="220"/>
        <end position="283"/>
    </location>
</feature>
<dbReference type="FunCoup" id="Q19129">
    <property type="interactions" value="393"/>
</dbReference>
<dbReference type="InParanoid" id="Q19129"/>
<dbReference type="SMR" id="Q19129"/>
<dbReference type="GeneID" id="184110"/>
<dbReference type="KEGG" id="cel:CELE_F07A11.1"/>
<protein>
    <submittedName>
        <fullName evidence="2">Uncharacterized protein</fullName>
    </submittedName>
</protein>
<dbReference type="PaxDb" id="6239-F07A11.1"/>
<sequence length="558" mass="65397">MRYGKVYFYDRMGNREPSEADKIREALDNFEAPRFRPPDEPRMMKNYTTQFSPLDTPPPMNGTPPIAGMHHYLTDPDPSREMMDLPANISNFGRDDASLVLPANLMGGADTSLPNIDRYKMDLPSEIYPNDPMPRGISTPPMNMKFNLGENIGRDVDRGVMNGFGAERQYQDPMIEIEQNLGNIRFESGNEKIKATITKFDEDYYGNEICAQCQAEDAYMDRMRRQAEEERRKYEETMKRAKMYEDLTREKEETFKREEAERNKALRDHVDRVNAEMIEMKKRRPKSPVLENYIFRHESPRSRDVEVRTRKDAYRAELDRQVEEKRLRRIAEFEKNEAIDATSNARAALEFANAREAERKSIEHAKEMARKQLEFQMEMSRVGAPSDKNWLWWAERPDEHGWRDARLKGLKHTNQVERNQTFKQSIGMLEEFKARQAHDDMVMRDNRRAKYDKLRDQLHENSKMLYPLTKTESRPIIVQPDPRVEAAWREAHEKYDRKFAVLQDNAMKSISGAALDGVAHATTSCRRCARCARPMERKTTLFVNRGETILPHQANWHS</sequence>
<organism evidence="2 3">
    <name type="scientific">Caenorhabditis elegans</name>
    <dbReference type="NCBI Taxonomy" id="6239"/>
    <lineage>
        <taxon>Eukaryota</taxon>
        <taxon>Metazoa</taxon>
        <taxon>Ecdysozoa</taxon>
        <taxon>Nematoda</taxon>
        <taxon>Chromadorea</taxon>
        <taxon>Rhabditida</taxon>
        <taxon>Rhabditina</taxon>
        <taxon>Rhabditomorpha</taxon>
        <taxon>Rhabditoidea</taxon>
        <taxon>Rhabditidae</taxon>
        <taxon>Peloderinae</taxon>
        <taxon>Caenorhabditis</taxon>
    </lineage>
</organism>
<dbReference type="AlphaFoldDB" id="Q19129"/>
<dbReference type="AGR" id="WB:WBGene00008545"/>
<dbReference type="HOGENOM" id="CLU_486835_0_0_1"/>
<dbReference type="eggNOG" id="ENOG502SZXF">
    <property type="taxonomic scope" value="Eukaryota"/>
</dbReference>
<reference evidence="2 3" key="1">
    <citation type="journal article" date="1998" name="Science">
        <title>Genome sequence of the nematode C. elegans: a platform for investigating biology.</title>
        <authorList>
            <consortium name="The C. elegans sequencing consortium"/>
            <person name="Sulson J.E."/>
            <person name="Waterston R."/>
        </authorList>
    </citation>
    <scope>NUCLEOTIDE SEQUENCE [LARGE SCALE GENOMIC DNA]</scope>
    <source>
        <strain evidence="2 3">Bristol N2</strain>
    </source>
</reference>
<dbReference type="OrthoDB" id="5789975at2759"/>
<dbReference type="EMBL" id="BX284602">
    <property type="protein sequence ID" value="CAA91314.3"/>
    <property type="molecule type" value="Genomic_DNA"/>
</dbReference>
<dbReference type="PhylomeDB" id="Q19129"/>
<dbReference type="UCSC" id="F07A11.1">
    <property type="organism name" value="c. elegans"/>
</dbReference>
<dbReference type="CTD" id="184110"/>
<keyword evidence="1" id="KW-0175">Coiled coil</keyword>
<evidence type="ECO:0000313" key="3">
    <source>
        <dbReference type="Proteomes" id="UP000001940"/>
    </source>
</evidence>
<evidence type="ECO:0000313" key="4">
    <source>
        <dbReference type="WormBase" id="F07A11.1"/>
    </source>
</evidence>
<dbReference type="Bgee" id="WBGene00008545">
    <property type="expression patterns" value="Expressed in anatomical system and 4 other cell types or tissues"/>
</dbReference>
<dbReference type="WormBase" id="F07A11.1">
    <property type="protein sequence ID" value="CE47759"/>
    <property type="gene ID" value="WBGene00008545"/>
</dbReference>
<name>Q19129_CAEEL</name>
<proteinExistence type="predicted"/>
<dbReference type="OMA" id="RHESPRI"/>